<sequence length="305" mass="32972">MDAGPGPGHAFGSGSDRVVIDEADFGTVVQQAVDTLRREDCPQARRGTVVPWARRRTLSGMRTFGEPASLARQQRDRRAGHRQMLRAHLTAYAAAALLVSGVTLLVSKSPFWAATVAAAFMTACVVCLPPEEISGYRRWRRAARAVKAEERLRPALAAGGFPVVCHGAELAYYTGDCDIALATRSLGAAAVEIAPARRRVRPRAGARRGRVLRPGGDPAEHAAFQAGLLSKALTRELGRPARAAAVVCVPRMRHAAFTTEGGVHVCSDRQLPELLNTLPAQFTDAAEAERAFGRIWARHTARFRR</sequence>
<dbReference type="Proteomes" id="UP000265768">
    <property type="component" value="Unassembled WGS sequence"/>
</dbReference>
<protein>
    <submittedName>
        <fullName evidence="2">Uncharacterized protein</fullName>
    </submittedName>
</protein>
<accession>A0A3A4AAX8</accession>
<evidence type="ECO:0000313" key="2">
    <source>
        <dbReference type="EMBL" id="RJL23987.1"/>
    </source>
</evidence>
<reference evidence="2 3" key="1">
    <citation type="submission" date="2018-09" db="EMBL/GenBank/DDBJ databases">
        <title>YIM 75507 draft genome.</title>
        <authorList>
            <person name="Tang S."/>
            <person name="Feng Y."/>
        </authorList>
    </citation>
    <scope>NUCLEOTIDE SEQUENCE [LARGE SCALE GENOMIC DNA]</scope>
    <source>
        <strain evidence="2 3">YIM 75507</strain>
    </source>
</reference>
<gene>
    <name evidence="2" type="ORF">D5H75_31635</name>
</gene>
<dbReference type="RefSeq" id="WP_119930242.1">
    <property type="nucleotide sequence ID" value="NZ_QZEY01000017.1"/>
</dbReference>
<evidence type="ECO:0000313" key="3">
    <source>
        <dbReference type="Proteomes" id="UP000265768"/>
    </source>
</evidence>
<name>A0A3A4AAX8_9ACTN</name>
<proteinExistence type="predicted"/>
<feature type="transmembrane region" description="Helical" evidence="1">
    <location>
        <begin position="85"/>
        <end position="105"/>
    </location>
</feature>
<keyword evidence="3" id="KW-1185">Reference proteome</keyword>
<comment type="caution">
    <text evidence="2">The sequence shown here is derived from an EMBL/GenBank/DDBJ whole genome shotgun (WGS) entry which is preliminary data.</text>
</comment>
<organism evidence="2 3">
    <name type="scientific">Bailinhaonella thermotolerans</name>
    <dbReference type="NCBI Taxonomy" id="1070861"/>
    <lineage>
        <taxon>Bacteria</taxon>
        <taxon>Bacillati</taxon>
        <taxon>Actinomycetota</taxon>
        <taxon>Actinomycetes</taxon>
        <taxon>Streptosporangiales</taxon>
        <taxon>Streptosporangiaceae</taxon>
        <taxon>Bailinhaonella</taxon>
    </lineage>
</organism>
<keyword evidence="1" id="KW-0472">Membrane</keyword>
<dbReference type="AlphaFoldDB" id="A0A3A4AAX8"/>
<dbReference type="EMBL" id="QZEY01000017">
    <property type="protein sequence ID" value="RJL23987.1"/>
    <property type="molecule type" value="Genomic_DNA"/>
</dbReference>
<feature type="transmembrane region" description="Helical" evidence="1">
    <location>
        <begin position="111"/>
        <end position="130"/>
    </location>
</feature>
<evidence type="ECO:0000256" key="1">
    <source>
        <dbReference type="SAM" id="Phobius"/>
    </source>
</evidence>
<keyword evidence="1" id="KW-0812">Transmembrane</keyword>
<keyword evidence="1" id="KW-1133">Transmembrane helix</keyword>